<dbReference type="Gene3D" id="3.40.50.300">
    <property type="entry name" value="P-loop containing nucleotide triphosphate hydrolases"/>
    <property type="match status" value="1"/>
</dbReference>
<dbReference type="SUPFAM" id="SSF52540">
    <property type="entry name" value="P-loop containing nucleoside triphosphate hydrolases"/>
    <property type="match status" value="2"/>
</dbReference>
<dbReference type="InterPro" id="IPR000330">
    <property type="entry name" value="SNF2_N"/>
</dbReference>
<keyword evidence="6" id="KW-0469">Meiosis</keyword>
<evidence type="ECO:0000259" key="12">
    <source>
        <dbReference type="PROSITE" id="PS51192"/>
    </source>
</evidence>
<evidence type="ECO:0000256" key="7">
    <source>
        <dbReference type="ARBA" id="ARBA00023306"/>
    </source>
</evidence>
<feature type="region of interest" description="Disordered" evidence="11">
    <location>
        <begin position="928"/>
        <end position="950"/>
    </location>
</feature>
<dbReference type="Proteomes" id="UP000625711">
    <property type="component" value="Unassembled WGS sequence"/>
</dbReference>
<evidence type="ECO:0000256" key="1">
    <source>
        <dbReference type="ARBA" id="ARBA00011467"/>
    </source>
</evidence>
<keyword evidence="10" id="KW-0175">Coiled coil</keyword>
<keyword evidence="15" id="KW-1185">Reference proteome</keyword>
<dbReference type="SMART" id="SM00487">
    <property type="entry name" value="DEXDc"/>
    <property type="match status" value="1"/>
</dbReference>
<gene>
    <name evidence="14" type="ORF">GWI33_019935</name>
</gene>
<comment type="caution">
    <text evidence="14">The sequence shown here is derived from an EMBL/GenBank/DDBJ whole genome shotgun (WGS) entry which is preliminary data.</text>
</comment>
<dbReference type="Pfam" id="PF00176">
    <property type="entry name" value="SNF2-rel_dom"/>
    <property type="match status" value="1"/>
</dbReference>
<sequence length="967" mass="110583">MDQQNEELQNLVSQGITLWGRSQETLEKQALKELEIFVEESHENKATDRILSQLEIKHGKDEQINNNQFVANISSDGSESDYIPSAGELSDEDYEPFSVKNRTSKKPIKRKSQDKTCQFKKSKIKDDALESNYKARLNEYYNKVENDLERIQNEDDLEEINGYKKIKGGFKVPKTLWNKLYEYQKDAVKWLWGLHQKPSGGILGDEMGLGKTVQIIVFLHALQFSKIISKHGKFVGVGPTIIVCPATVINQWVTHFHEWSPEFRVAILHQSGTYQGNKIKLINEINKSKGIIVTTYASILKYKGSLCDYNWHYLILDEGHKIRNPLAKITLAVKEIRTPHRIMLTGSPMQNNLSELWSLFDFTNPGMLGSLATFTEHFVNPIVQGGFANSSPMQEATALSVASTLKNVITPFLLRRMKSEVKNDIQLPHKSEQVLFCALTKEQRDLYLSYLMSEHVNAILNRGVRLWRSDNAIKANMLIAITALRKICNHPDLHMLQSPDCDETNIDNNIGYYKRSGKMVVVSALLKIWKKQGHKTLLFSQGRSMIRIFESFLSNFGYRYLKMDGTTSISSRQSLIDKFNQSDDYDVFLLTTRVGGLGVNLTGASRVIIYDPDWNPATDSQARERAWRIGQNKSVTVYRLISAGTVEEKMYQRQVWKQLLSNKVLVDPSTNKFFKSSDLFDLFSLPDSTETNPETTNIFRESRVKIQEKIKEKKPRKRKPKFGEAEDADQAVQFSQDKIEQMKALAQRIARNMSGESDKGKGEVKKTYVQIELEKERQEKLKEKQKLKSLSAPELIEYNRLKARPKIEEESNKLDDNTTNISFDKALEHSSKTASLYHHKLQNKIPPVNCSSSSGQIKEEITETQQTCNKRKHKESVDTSGRIDGEDVEGLVKREKKKLKTEKSVTNDNFILEHLFSKKGVAGALEHESVLNGSKKPSSLKDRTRADEKAQKALDALKKSRLNSWRW</sequence>
<evidence type="ECO:0000256" key="8">
    <source>
        <dbReference type="ARBA" id="ARBA00024776"/>
    </source>
</evidence>
<keyword evidence="5" id="KW-0378">Hydrolase</keyword>
<evidence type="ECO:0000256" key="10">
    <source>
        <dbReference type="SAM" id="Coils"/>
    </source>
</evidence>
<dbReference type="Pfam" id="PF00271">
    <property type="entry name" value="Helicase_C"/>
    <property type="match status" value="1"/>
</dbReference>
<proteinExistence type="predicted"/>
<dbReference type="EMBL" id="JAACXV010014502">
    <property type="protein sequence ID" value="KAF7266758.1"/>
    <property type="molecule type" value="Genomic_DNA"/>
</dbReference>
<name>A0A834M0X5_RHYFE</name>
<dbReference type="GO" id="GO:0016787">
    <property type="term" value="F:hydrolase activity"/>
    <property type="evidence" value="ECO:0007669"/>
    <property type="project" value="UniProtKB-KW"/>
</dbReference>
<protein>
    <recommendedName>
        <fullName evidence="2">DNA repair and recombination protein RAD54-like</fullName>
    </recommendedName>
    <alternativeName>
        <fullName evidence="9">Protein okra</fullName>
    </alternativeName>
</protein>
<evidence type="ECO:0000313" key="14">
    <source>
        <dbReference type="EMBL" id="KAF7266758.1"/>
    </source>
</evidence>
<reference evidence="14" key="1">
    <citation type="submission" date="2020-08" db="EMBL/GenBank/DDBJ databases">
        <title>Genome sequencing and assembly of the red palm weevil Rhynchophorus ferrugineus.</title>
        <authorList>
            <person name="Dias G.B."/>
            <person name="Bergman C.M."/>
            <person name="Manee M."/>
        </authorList>
    </citation>
    <scope>NUCLEOTIDE SEQUENCE</scope>
    <source>
        <strain evidence="14">AA-2017</strain>
        <tissue evidence="14">Whole larva</tissue>
    </source>
</reference>
<dbReference type="GO" id="GO:0005634">
    <property type="term" value="C:nucleus"/>
    <property type="evidence" value="ECO:0007669"/>
    <property type="project" value="TreeGrafter"/>
</dbReference>
<dbReference type="InterPro" id="IPR049730">
    <property type="entry name" value="SNF2/RAD54-like_C"/>
</dbReference>
<dbReference type="InterPro" id="IPR050496">
    <property type="entry name" value="SNF2_RAD54_helicase_repair"/>
</dbReference>
<evidence type="ECO:0000256" key="4">
    <source>
        <dbReference type="ARBA" id="ARBA00022776"/>
    </source>
</evidence>
<dbReference type="InterPro" id="IPR001650">
    <property type="entry name" value="Helicase_C-like"/>
</dbReference>
<evidence type="ECO:0000259" key="13">
    <source>
        <dbReference type="PROSITE" id="PS51194"/>
    </source>
</evidence>
<dbReference type="GO" id="GO:0051301">
    <property type="term" value="P:cell division"/>
    <property type="evidence" value="ECO:0007669"/>
    <property type="project" value="UniProtKB-KW"/>
</dbReference>
<dbReference type="GO" id="GO:0051321">
    <property type="term" value="P:meiotic cell cycle"/>
    <property type="evidence" value="ECO:0007669"/>
    <property type="project" value="UniProtKB-KW"/>
</dbReference>
<feature type="coiled-coil region" evidence="10">
    <location>
        <begin position="134"/>
        <end position="161"/>
    </location>
</feature>
<evidence type="ECO:0000313" key="15">
    <source>
        <dbReference type="Proteomes" id="UP000625711"/>
    </source>
</evidence>
<dbReference type="Gene3D" id="3.40.50.10810">
    <property type="entry name" value="Tandem AAA-ATPase domain"/>
    <property type="match status" value="1"/>
</dbReference>
<dbReference type="InterPro" id="IPR027417">
    <property type="entry name" value="P-loop_NTPase"/>
</dbReference>
<dbReference type="AlphaFoldDB" id="A0A834M0X5"/>
<feature type="domain" description="Helicase ATP-binding" evidence="12">
    <location>
        <begin position="192"/>
        <end position="366"/>
    </location>
</feature>
<keyword evidence="4" id="KW-0498">Mitosis</keyword>
<keyword evidence="3" id="KW-0132">Cell division</keyword>
<keyword evidence="7" id="KW-0131">Cell cycle</keyword>
<evidence type="ECO:0000256" key="6">
    <source>
        <dbReference type="ARBA" id="ARBA00023254"/>
    </source>
</evidence>
<dbReference type="GO" id="GO:0006283">
    <property type="term" value="P:transcription-coupled nucleotide-excision repair"/>
    <property type="evidence" value="ECO:0007669"/>
    <property type="project" value="TreeGrafter"/>
</dbReference>
<accession>A0A834M0X5</accession>
<dbReference type="OrthoDB" id="413460at2759"/>
<dbReference type="PROSITE" id="PS51192">
    <property type="entry name" value="HELICASE_ATP_BIND_1"/>
    <property type="match status" value="1"/>
</dbReference>
<feature type="region of interest" description="Disordered" evidence="11">
    <location>
        <begin position="710"/>
        <end position="730"/>
    </location>
</feature>
<dbReference type="SMART" id="SM00490">
    <property type="entry name" value="HELICc"/>
    <property type="match status" value="1"/>
</dbReference>
<dbReference type="InterPro" id="IPR014001">
    <property type="entry name" value="Helicase_ATP-bd"/>
</dbReference>
<organism evidence="14 15">
    <name type="scientific">Rhynchophorus ferrugineus</name>
    <name type="common">Red palm weevil</name>
    <name type="synonym">Curculio ferrugineus</name>
    <dbReference type="NCBI Taxonomy" id="354439"/>
    <lineage>
        <taxon>Eukaryota</taxon>
        <taxon>Metazoa</taxon>
        <taxon>Ecdysozoa</taxon>
        <taxon>Arthropoda</taxon>
        <taxon>Hexapoda</taxon>
        <taxon>Insecta</taxon>
        <taxon>Pterygota</taxon>
        <taxon>Neoptera</taxon>
        <taxon>Endopterygota</taxon>
        <taxon>Coleoptera</taxon>
        <taxon>Polyphaga</taxon>
        <taxon>Cucujiformia</taxon>
        <taxon>Curculionidae</taxon>
        <taxon>Dryophthorinae</taxon>
        <taxon>Rhynchophorus</taxon>
    </lineage>
</organism>
<dbReference type="PANTHER" id="PTHR45629:SF7">
    <property type="entry name" value="DNA EXCISION REPAIR PROTEIN ERCC-6-RELATED"/>
    <property type="match status" value="1"/>
</dbReference>
<feature type="compositionally biased region" description="Basic and acidic residues" evidence="11">
    <location>
        <begin position="939"/>
        <end position="950"/>
    </location>
</feature>
<comment type="function">
    <text evidence="8">Involved in mitotic DNA repair and meiotic recombination. Functions in the recombinational DNA repair pathway. Essential for interhomolog gene conversion (GC), but may have a less important role in intersister GC than spn-A/Rad51. In the presence of DNA, spn-A/Rad51 enhances the ATPase activity of okr/Rad54.</text>
</comment>
<dbReference type="CDD" id="cd18793">
    <property type="entry name" value="SF2_C_SNF"/>
    <property type="match status" value="1"/>
</dbReference>
<dbReference type="PROSITE" id="PS51194">
    <property type="entry name" value="HELICASE_CTER"/>
    <property type="match status" value="1"/>
</dbReference>
<dbReference type="PANTHER" id="PTHR45629">
    <property type="entry name" value="SNF2/RAD54 FAMILY MEMBER"/>
    <property type="match status" value="1"/>
</dbReference>
<dbReference type="InterPro" id="IPR038718">
    <property type="entry name" value="SNF2-like_sf"/>
</dbReference>
<evidence type="ECO:0000256" key="3">
    <source>
        <dbReference type="ARBA" id="ARBA00022618"/>
    </source>
</evidence>
<dbReference type="FunFam" id="3.40.50.10810:FF:000042">
    <property type="entry name" value="SNF2 family helicase-like protein"/>
    <property type="match status" value="1"/>
</dbReference>
<dbReference type="GO" id="GO:0005524">
    <property type="term" value="F:ATP binding"/>
    <property type="evidence" value="ECO:0007669"/>
    <property type="project" value="InterPro"/>
</dbReference>
<feature type="domain" description="Helicase C-terminal" evidence="13">
    <location>
        <begin position="521"/>
        <end position="678"/>
    </location>
</feature>
<evidence type="ECO:0000256" key="5">
    <source>
        <dbReference type="ARBA" id="ARBA00022801"/>
    </source>
</evidence>
<evidence type="ECO:0000256" key="9">
    <source>
        <dbReference type="ARBA" id="ARBA00029956"/>
    </source>
</evidence>
<dbReference type="GO" id="GO:0008094">
    <property type="term" value="F:ATP-dependent activity, acting on DNA"/>
    <property type="evidence" value="ECO:0007669"/>
    <property type="project" value="TreeGrafter"/>
</dbReference>
<evidence type="ECO:0000256" key="11">
    <source>
        <dbReference type="SAM" id="MobiDB-lite"/>
    </source>
</evidence>
<evidence type="ECO:0000256" key="2">
    <source>
        <dbReference type="ARBA" id="ARBA00015341"/>
    </source>
</evidence>
<comment type="subunit">
    <text evidence="1">Interacts (via N-terminus) with spn-A/Rad51.</text>
</comment>
<dbReference type="CDD" id="cd18000">
    <property type="entry name" value="DEXHc_ERCC6"/>
    <property type="match status" value="1"/>
</dbReference>